<evidence type="ECO:0000256" key="3">
    <source>
        <dbReference type="ARBA" id="ARBA00022448"/>
    </source>
</evidence>
<dbReference type="NCBIfam" id="NF040706">
    <property type="entry name" value="photo_cyt_PufC"/>
    <property type="match status" value="1"/>
</dbReference>
<feature type="binding site" description="axial binding residue" evidence="11">
    <location>
        <position position="320"/>
    </location>
    <ligand>
        <name>heme</name>
        <dbReference type="ChEBI" id="CHEBI:30413"/>
        <label>4</label>
    </ligand>
    <ligandPart>
        <name>Fe</name>
        <dbReference type="ChEBI" id="CHEBI:18248"/>
    </ligandPart>
</feature>
<evidence type="ECO:0000256" key="9">
    <source>
        <dbReference type="PIRNR" id="PIRNR000017"/>
    </source>
</evidence>
<keyword evidence="5 9" id="KW-0349">Heme</keyword>
<feature type="binding site" description="covalent" evidence="10">
    <location>
        <position position="155"/>
    </location>
    <ligand>
        <name>heme</name>
        <dbReference type="ChEBI" id="CHEBI:30413"/>
        <label>2</label>
    </ligand>
</feature>
<evidence type="ECO:0000256" key="10">
    <source>
        <dbReference type="PIRSR" id="PIRSR000017-1"/>
    </source>
</evidence>
<keyword evidence="13" id="KW-1185">Reference proteome</keyword>
<dbReference type="InterPro" id="IPR023119">
    <property type="entry name" value="Multihaem_cyt_PRC_cyt_su-like"/>
</dbReference>
<feature type="binding site" description="axial binding residue" evidence="11">
    <location>
        <position position="147"/>
    </location>
    <ligand>
        <name>heme</name>
        <dbReference type="ChEBI" id="CHEBI:30413"/>
        <label>4</label>
    </ligand>
    <ligandPart>
        <name>Fe</name>
        <dbReference type="ChEBI" id="CHEBI:18248"/>
    </ligandPart>
</feature>
<feature type="binding site" description="covalent" evidence="10">
    <location>
        <position position="259"/>
    </location>
    <ligand>
        <name>heme</name>
        <dbReference type="ChEBI" id="CHEBI:30413"/>
        <label>3</label>
    </ligand>
</feature>
<evidence type="ECO:0000256" key="5">
    <source>
        <dbReference type="ARBA" id="ARBA00022617"/>
    </source>
</evidence>
<feature type="binding site" description="axial binding residue" evidence="11">
    <location>
        <position position="133"/>
    </location>
    <ligand>
        <name>heme</name>
        <dbReference type="ChEBI" id="CHEBI:30413"/>
        <label>2</label>
    </ligand>
    <ligandPart>
        <name>Fe</name>
        <dbReference type="ChEBI" id="CHEBI:18248"/>
    </ligandPart>
</feature>
<comment type="PTM">
    <text evidence="9 10">Binds 4 heme groups per subunit.</text>
</comment>
<reference evidence="12 13" key="1">
    <citation type="submission" date="2018-05" db="EMBL/GenBank/DDBJ databases">
        <title>Complete Genome Sequence of Methylobacterium sp. 17Sr1-28.</title>
        <authorList>
            <person name="Srinivasan S."/>
        </authorList>
    </citation>
    <scope>NUCLEOTIDE SEQUENCE [LARGE SCALE GENOMIC DNA]</scope>
    <source>
        <strain evidence="12 13">17Sr1-28</strain>
    </source>
</reference>
<dbReference type="SUPFAM" id="SSF48695">
    <property type="entry name" value="Multiheme cytochromes"/>
    <property type="match status" value="1"/>
</dbReference>
<evidence type="ECO:0000256" key="8">
    <source>
        <dbReference type="ARBA" id="ARBA00023004"/>
    </source>
</evidence>
<dbReference type="RefSeq" id="WP_109958106.1">
    <property type="nucleotide sequence ID" value="NZ_CP029553.1"/>
</dbReference>
<keyword evidence="3 9" id="KW-0813">Transport</keyword>
<dbReference type="EMBL" id="CP029553">
    <property type="protein sequence ID" value="AWN45746.1"/>
    <property type="molecule type" value="Genomic_DNA"/>
</dbReference>
<keyword evidence="6 9" id="KW-0479">Metal-binding</keyword>
<dbReference type="InterPro" id="IPR003158">
    <property type="entry name" value="Photosyn_RC_cyt_c-su"/>
</dbReference>
<feature type="binding site" description="axial binding residue" evidence="11">
    <location>
        <position position="97"/>
    </location>
    <ligand>
        <name>heme</name>
        <dbReference type="ChEBI" id="CHEBI:30413"/>
        <label>1</label>
    </ligand>
    <ligandPart>
        <name>Fe</name>
        <dbReference type="ChEBI" id="CHEBI:18248"/>
    </ligandPart>
</feature>
<feature type="binding site" description="covalent" evidence="10">
    <location>
        <position position="113"/>
    </location>
    <ligand>
        <name>heme</name>
        <dbReference type="ChEBI" id="CHEBI:30413"/>
        <label>1</label>
    </ligand>
</feature>
<feature type="binding site" description="axial binding residue" evidence="11">
    <location>
        <position position="159"/>
    </location>
    <ligand>
        <name>heme</name>
        <dbReference type="ChEBI" id="CHEBI:30413"/>
        <label>2</label>
    </ligand>
    <ligandPart>
        <name>Fe</name>
        <dbReference type="ChEBI" id="CHEBI:18248"/>
    </ligandPart>
</feature>
<feature type="binding site" description="covalent" evidence="10">
    <location>
        <position position="316"/>
    </location>
    <ligand>
        <name>heme</name>
        <dbReference type="ChEBI" id="CHEBI:30413"/>
        <label>4</label>
    </ligand>
</feature>
<evidence type="ECO:0000256" key="2">
    <source>
        <dbReference type="ARBA" id="ARBA00015978"/>
    </source>
</evidence>
<keyword evidence="7 9" id="KW-0249">Electron transport</keyword>
<feature type="binding site" description="covalent" evidence="10">
    <location>
        <position position="319"/>
    </location>
    <ligand>
        <name>heme</name>
        <dbReference type="ChEBI" id="CHEBI:30413"/>
        <label>4</label>
    </ligand>
</feature>
<name>A0A2U8WKA6_9HYPH</name>
<dbReference type="Proteomes" id="UP000245444">
    <property type="component" value="Chromosome"/>
</dbReference>
<keyword evidence="8 9" id="KW-0408">Iron</keyword>
<dbReference type="GO" id="GO:0020037">
    <property type="term" value="F:heme binding"/>
    <property type="evidence" value="ECO:0007669"/>
    <property type="project" value="InterPro"/>
</dbReference>
<keyword evidence="9" id="KW-0674">Reaction center</keyword>
<evidence type="ECO:0000313" key="13">
    <source>
        <dbReference type="Proteomes" id="UP000245444"/>
    </source>
</evidence>
<evidence type="ECO:0000256" key="4">
    <source>
        <dbReference type="ARBA" id="ARBA00022531"/>
    </source>
</evidence>
<proteinExistence type="predicted"/>
<evidence type="ECO:0000256" key="11">
    <source>
        <dbReference type="PIRSR" id="PIRSR000017-2"/>
    </source>
</evidence>
<evidence type="ECO:0000256" key="6">
    <source>
        <dbReference type="ARBA" id="ARBA00022723"/>
    </source>
</evidence>
<feature type="binding site" description="axial binding residue" evidence="11">
    <location>
        <position position="245"/>
    </location>
    <ligand>
        <name>heme</name>
        <dbReference type="ChEBI" id="CHEBI:30413"/>
        <label>3</label>
    </ligand>
    <ligandPart>
        <name>Fe</name>
        <dbReference type="ChEBI" id="CHEBI:18248"/>
    </ligandPart>
</feature>
<dbReference type="AlphaFoldDB" id="A0A2U8WKA6"/>
<feature type="binding site" description="axial binding residue" evidence="11">
    <location>
        <position position="114"/>
    </location>
    <ligand>
        <name>heme</name>
        <dbReference type="ChEBI" id="CHEBI:30413"/>
        <label>1</label>
    </ligand>
    <ligandPart>
        <name>Fe</name>
        <dbReference type="ChEBI" id="CHEBI:18248"/>
    </ligandPart>
</feature>
<gene>
    <name evidence="12" type="ORF">DK419_04960</name>
</gene>
<dbReference type="PIRSF" id="PIRSF000017">
    <property type="entry name" value="RC_cytochrome"/>
    <property type="match status" value="1"/>
</dbReference>
<dbReference type="InterPro" id="IPR036280">
    <property type="entry name" value="Multihaem_cyt_sf"/>
</dbReference>
<feature type="binding site" description="covalent" evidence="10">
    <location>
        <position position="256"/>
    </location>
    <ligand>
        <name>heme</name>
        <dbReference type="ChEBI" id="CHEBI:30413"/>
        <label>3</label>
    </ligand>
</feature>
<dbReference type="OrthoDB" id="9813732at2"/>
<feature type="binding site" description="axial binding residue" evidence="11">
    <location>
        <position position="260"/>
    </location>
    <ligand>
        <name>heme</name>
        <dbReference type="ChEBI" id="CHEBI:30413"/>
        <label>3</label>
    </ligand>
    <ligandPart>
        <name>Fe</name>
        <dbReference type="ChEBI" id="CHEBI:18248"/>
    </ligandPart>
</feature>
<feature type="binding site" description="covalent" evidence="10">
    <location>
        <position position="110"/>
    </location>
    <ligand>
        <name>heme</name>
        <dbReference type="ChEBI" id="CHEBI:30413"/>
        <label>1</label>
    </ligand>
</feature>
<feature type="binding site" description="covalent" evidence="10">
    <location>
        <position position="158"/>
    </location>
    <ligand>
        <name>heme</name>
        <dbReference type="ChEBI" id="CHEBI:30413"/>
        <label>2</label>
    </ligand>
</feature>
<protein>
    <recommendedName>
        <fullName evidence="2 9">Photosynthetic reaction center cytochrome c subunit</fullName>
    </recommendedName>
</protein>
<dbReference type="GO" id="GO:0030077">
    <property type="term" value="C:plasma membrane light-harvesting complex"/>
    <property type="evidence" value="ECO:0007669"/>
    <property type="project" value="InterPro"/>
</dbReference>
<dbReference type="GO" id="GO:0009055">
    <property type="term" value="F:electron transfer activity"/>
    <property type="evidence" value="ECO:0007669"/>
    <property type="project" value="InterPro"/>
</dbReference>
<dbReference type="GO" id="GO:0005506">
    <property type="term" value="F:iron ion binding"/>
    <property type="evidence" value="ECO:0007669"/>
    <property type="project" value="InterPro"/>
</dbReference>
<dbReference type="Gene3D" id="1.10.468.10">
    <property type="entry name" value="Photosynthetic Reaction Center, subunit C, domain 2"/>
    <property type="match status" value="2"/>
</dbReference>
<accession>A0A2U8WKA6</accession>
<dbReference type="CDD" id="cd09224">
    <property type="entry name" value="CytoC_RC"/>
    <property type="match status" value="1"/>
</dbReference>
<evidence type="ECO:0000256" key="7">
    <source>
        <dbReference type="ARBA" id="ARBA00022982"/>
    </source>
</evidence>
<organism evidence="12 13">
    <name type="scientific">Methylobacterium terrae</name>
    <dbReference type="NCBI Taxonomy" id="2202827"/>
    <lineage>
        <taxon>Bacteria</taxon>
        <taxon>Pseudomonadati</taxon>
        <taxon>Pseudomonadota</taxon>
        <taxon>Alphaproteobacteria</taxon>
        <taxon>Hyphomicrobiales</taxon>
        <taxon>Methylobacteriaceae</taxon>
        <taxon>Methylobacterium</taxon>
    </lineage>
</organism>
<dbReference type="KEGG" id="mtea:DK419_04960"/>
<evidence type="ECO:0000256" key="1">
    <source>
        <dbReference type="ARBA" id="ARBA00003196"/>
    </source>
</evidence>
<evidence type="ECO:0000313" key="12">
    <source>
        <dbReference type="EMBL" id="AWN45746.1"/>
    </source>
</evidence>
<sequence>MKLALQILGVVVAVLLTGAMFGTAGWTRPPVRSEQTGFRGTGMVQVQNPRTLAAKIDENAAPAPQDPVPPGGEPATQTYQNVKVLTDLSTDQFNRVMASITEWVAPEQGCAYCHNVENMADDSVYAKTVARSMLRMVRHINADWKNHVGETGVTCYTCHRGNPVPKAVWHDNPGPPHALGFAARDGGQNHPAPEAGLTSLNYDPYKELLGDQNIDQNAVRVAARTALPTSPSKPIQTTERTYALMIHMAEGLGVNCTYCHNSRAFFSWEESTPKRVTAWHGIRMVRDINGNFIEPLTPVLPEARLGPEGDPPKANCTTCHQGLVKPLNGAQMLKDYPELAGGPMPAAENPAAK</sequence>
<dbReference type="GO" id="GO:0019684">
    <property type="term" value="P:photosynthesis, light reaction"/>
    <property type="evidence" value="ECO:0007669"/>
    <property type="project" value="InterPro"/>
</dbReference>
<comment type="function">
    <text evidence="1 9">The reaction center of purple bacteria contains a tightly bound cytochrome molecule which re-reduces the photo oxidized primary electron donor.</text>
</comment>
<keyword evidence="4 9" id="KW-0602">Photosynthesis</keyword>
<dbReference type="Pfam" id="PF02276">
    <property type="entry name" value="CytoC_RC"/>
    <property type="match status" value="1"/>
</dbReference>